<keyword evidence="2" id="KW-0560">Oxidoreductase</keyword>
<comment type="caution">
    <text evidence="4">The sequence shown here is derived from an EMBL/GenBank/DDBJ whole genome shotgun (WGS) entry which is preliminary data.</text>
</comment>
<protein>
    <submittedName>
        <fullName evidence="4">NAD-binding protein</fullName>
    </submittedName>
</protein>
<dbReference type="InterPro" id="IPR008927">
    <property type="entry name" value="6-PGluconate_DH-like_C_sf"/>
</dbReference>
<dbReference type="GO" id="GO:0051287">
    <property type="term" value="F:NAD binding"/>
    <property type="evidence" value="ECO:0007669"/>
    <property type="project" value="InterPro"/>
</dbReference>
<accession>A0A173UGE3</accession>
<dbReference type="GeneID" id="60057448"/>
<dbReference type="PIRSF" id="PIRSF000103">
    <property type="entry name" value="HIBADH"/>
    <property type="match status" value="1"/>
</dbReference>
<organism evidence="4 5">
    <name type="scientific">Turicibacter sanguinis</name>
    <dbReference type="NCBI Taxonomy" id="154288"/>
    <lineage>
        <taxon>Bacteria</taxon>
        <taxon>Bacillati</taxon>
        <taxon>Bacillota</taxon>
        <taxon>Erysipelotrichia</taxon>
        <taxon>Erysipelotrichales</taxon>
        <taxon>Turicibacteraceae</taxon>
        <taxon>Turicibacter</taxon>
    </lineage>
</organism>
<dbReference type="SUPFAM" id="SSF48179">
    <property type="entry name" value="6-phosphogluconate dehydrogenase C-terminal domain-like"/>
    <property type="match status" value="1"/>
</dbReference>
<dbReference type="GO" id="GO:0050661">
    <property type="term" value="F:NADP binding"/>
    <property type="evidence" value="ECO:0007669"/>
    <property type="project" value="InterPro"/>
</dbReference>
<dbReference type="Gene3D" id="3.40.50.720">
    <property type="entry name" value="NAD(P)-binding Rossmann-like Domain"/>
    <property type="match status" value="1"/>
</dbReference>
<dbReference type="PANTHER" id="PTHR43060">
    <property type="entry name" value="3-HYDROXYISOBUTYRATE DEHYDROGENASE-LIKE 1, MITOCHONDRIAL-RELATED"/>
    <property type="match status" value="1"/>
</dbReference>
<evidence type="ECO:0000313" key="4">
    <source>
        <dbReference type="EMBL" id="MTK20907.1"/>
    </source>
</evidence>
<dbReference type="PANTHER" id="PTHR43060:SF15">
    <property type="entry name" value="3-HYDROXYISOBUTYRATE DEHYDROGENASE-LIKE 1, MITOCHONDRIAL-RELATED"/>
    <property type="match status" value="1"/>
</dbReference>
<keyword evidence="3" id="KW-0520">NAD</keyword>
<dbReference type="Pfam" id="PF03446">
    <property type="entry name" value="NAD_binding_2"/>
    <property type="match status" value="1"/>
</dbReference>
<dbReference type="InterPro" id="IPR015815">
    <property type="entry name" value="HIBADH-related"/>
</dbReference>
<comment type="similarity">
    <text evidence="1">Belongs to the HIBADH-related family.</text>
</comment>
<dbReference type="Gene3D" id="1.10.1040.10">
    <property type="entry name" value="N-(1-d-carboxylethyl)-l-norvaline Dehydrogenase, domain 2"/>
    <property type="match status" value="1"/>
</dbReference>
<dbReference type="InterPro" id="IPR029154">
    <property type="entry name" value="HIBADH-like_NADP-bd"/>
</dbReference>
<proteinExistence type="inferred from homology"/>
<dbReference type="Proteomes" id="UP000487649">
    <property type="component" value="Unassembled WGS sequence"/>
</dbReference>
<dbReference type="OrthoDB" id="9786703at2"/>
<evidence type="ECO:0000256" key="1">
    <source>
        <dbReference type="ARBA" id="ARBA00009080"/>
    </source>
</evidence>
<evidence type="ECO:0000256" key="2">
    <source>
        <dbReference type="ARBA" id="ARBA00023002"/>
    </source>
</evidence>
<dbReference type="InterPro" id="IPR006115">
    <property type="entry name" value="6PGDH_NADP-bd"/>
</dbReference>
<dbReference type="AlphaFoldDB" id="A0A173UGE3"/>
<gene>
    <name evidence="4" type="ORF">GMA92_05675</name>
</gene>
<dbReference type="SUPFAM" id="SSF51735">
    <property type="entry name" value="NAD(P)-binding Rossmann-fold domains"/>
    <property type="match status" value="1"/>
</dbReference>
<dbReference type="InterPro" id="IPR036291">
    <property type="entry name" value="NAD(P)-bd_dom_sf"/>
</dbReference>
<dbReference type="GO" id="GO:0016491">
    <property type="term" value="F:oxidoreductase activity"/>
    <property type="evidence" value="ECO:0007669"/>
    <property type="project" value="UniProtKB-KW"/>
</dbReference>
<sequence>MNIGFIGIGVMGQAMATHLLNAGHKMYVYNRTKSKADQIVEAGAIWCEDVQMVAHHADLIFTIIGVPADVEAVYLGEGGLIDTAKEGTILVDMTTSTPELAKRIYEAGMQKGIQCLDAPVTGGDVGAKNGTLTIMVGGEESVYQSIRPILDLMGKVIVYMGEAGSGQHTKMANQIAIAGAAIGMVEALAYSKGANLDLETVLSAITSGSAASWQLSNMAPRIIRDDFNPGFFIKHFIKDMKIATSEASEMSVDLPGLNLVLSLYEECANREFENLGTQALYKLYEK</sequence>
<dbReference type="InterPro" id="IPR013328">
    <property type="entry name" value="6PGD_dom2"/>
</dbReference>
<dbReference type="Pfam" id="PF14833">
    <property type="entry name" value="NAD_binding_11"/>
    <property type="match status" value="1"/>
</dbReference>
<evidence type="ECO:0000256" key="3">
    <source>
        <dbReference type="ARBA" id="ARBA00023027"/>
    </source>
</evidence>
<reference evidence="4 5" key="1">
    <citation type="journal article" date="2019" name="Nat. Med.">
        <title>A library of human gut bacterial isolates paired with longitudinal multiomics data enables mechanistic microbiome research.</title>
        <authorList>
            <person name="Poyet M."/>
            <person name="Groussin M."/>
            <person name="Gibbons S.M."/>
            <person name="Avila-Pacheco J."/>
            <person name="Jiang X."/>
            <person name="Kearney S.M."/>
            <person name="Perrotta A.R."/>
            <person name="Berdy B."/>
            <person name="Zhao S."/>
            <person name="Lieberman T.D."/>
            <person name="Swanson P.K."/>
            <person name="Smith M."/>
            <person name="Roesemann S."/>
            <person name="Alexander J.E."/>
            <person name="Rich S.A."/>
            <person name="Livny J."/>
            <person name="Vlamakis H."/>
            <person name="Clish C."/>
            <person name="Bullock K."/>
            <person name="Deik A."/>
            <person name="Scott J."/>
            <person name="Pierce K.A."/>
            <person name="Xavier R.J."/>
            <person name="Alm E.J."/>
        </authorList>
    </citation>
    <scope>NUCLEOTIDE SEQUENCE [LARGE SCALE GENOMIC DNA]</scope>
    <source>
        <strain evidence="4 5">BIOML-A198</strain>
    </source>
</reference>
<name>A0A173UGE3_9FIRM</name>
<dbReference type="EMBL" id="WMQE01000009">
    <property type="protein sequence ID" value="MTK20907.1"/>
    <property type="molecule type" value="Genomic_DNA"/>
</dbReference>
<dbReference type="RefSeq" id="WP_006785168.1">
    <property type="nucleotide sequence ID" value="NZ_CABJBH010000001.1"/>
</dbReference>
<evidence type="ECO:0000313" key="5">
    <source>
        <dbReference type="Proteomes" id="UP000487649"/>
    </source>
</evidence>